<dbReference type="InterPro" id="IPR001128">
    <property type="entry name" value="Cyt_P450"/>
</dbReference>
<dbReference type="GO" id="GO:0020037">
    <property type="term" value="F:heme binding"/>
    <property type="evidence" value="ECO:0007669"/>
    <property type="project" value="InterPro"/>
</dbReference>
<evidence type="ECO:0000256" key="9">
    <source>
        <dbReference type="SAM" id="MobiDB-lite"/>
    </source>
</evidence>
<feature type="compositionally biased region" description="Polar residues" evidence="9">
    <location>
        <begin position="1"/>
        <end position="10"/>
    </location>
</feature>
<evidence type="ECO:0000256" key="2">
    <source>
        <dbReference type="ARBA" id="ARBA00010617"/>
    </source>
</evidence>
<name>A0A6G9YBD7_9NOCA</name>
<keyword evidence="6 8" id="KW-0408">Iron</keyword>
<dbReference type="RefSeq" id="WP_167473450.1">
    <property type="nucleotide sequence ID" value="NZ_CP046172.1"/>
</dbReference>
<evidence type="ECO:0000256" key="7">
    <source>
        <dbReference type="ARBA" id="ARBA00023033"/>
    </source>
</evidence>
<keyword evidence="7 8" id="KW-0503">Monooxygenase</keyword>
<dbReference type="Proteomes" id="UP000503540">
    <property type="component" value="Chromosome"/>
</dbReference>
<evidence type="ECO:0000256" key="5">
    <source>
        <dbReference type="ARBA" id="ARBA00023002"/>
    </source>
</evidence>
<dbReference type="CDD" id="cd11030">
    <property type="entry name" value="CYP105-like"/>
    <property type="match status" value="1"/>
</dbReference>
<dbReference type="InterPro" id="IPR002397">
    <property type="entry name" value="Cyt_P450_B"/>
</dbReference>
<protein>
    <submittedName>
        <fullName evidence="10">Cytochrome P450</fullName>
    </submittedName>
</protein>
<evidence type="ECO:0000256" key="6">
    <source>
        <dbReference type="ARBA" id="ARBA00023004"/>
    </source>
</evidence>
<dbReference type="PRINTS" id="PR00385">
    <property type="entry name" value="P450"/>
</dbReference>
<evidence type="ECO:0000313" key="11">
    <source>
        <dbReference type="Proteomes" id="UP000503540"/>
    </source>
</evidence>
<evidence type="ECO:0000256" key="3">
    <source>
        <dbReference type="ARBA" id="ARBA00022617"/>
    </source>
</evidence>
<dbReference type="PRINTS" id="PR00359">
    <property type="entry name" value="BP450"/>
</dbReference>
<evidence type="ECO:0000256" key="4">
    <source>
        <dbReference type="ARBA" id="ARBA00022723"/>
    </source>
</evidence>
<dbReference type="GO" id="GO:0005506">
    <property type="term" value="F:iron ion binding"/>
    <property type="evidence" value="ECO:0007669"/>
    <property type="project" value="InterPro"/>
</dbReference>
<dbReference type="PANTHER" id="PTHR46696:SF1">
    <property type="entry name" value="CYTOCHROME P450 YJIB-RELATED"/>
    <property type="match status" value="1"/>
</dbReference>
<dbReference type="Gene3D" id="1.10.630.10">
    <property type="entry name" value="Cytochrome P450"/>
    <property type="match status" value="1"/>
</dbReference>
<gene>
    <name evidence="10" type="ORF">F5544_12945</name>
</gene>
<evidence type="ECO:0000256" key="1">
    <source>
        <dbReference type="ARBA" id="ARBA00001971"/>
    </source>
</evidence>
<dbReference type="Pfam" id="PF00067">
    <property type="entry name" value="p450"/>
    <property type="match status" value="1"/>
</dbReference>
<keyword evidence="5 8" id="KW-0560">Oxidoreductase</keyword>
<evidence type="ECO:0000313" key="10">
    <source>
        <dbReference type="EMBL" id="QIS10478.1"/>
    </source>
</evidence>
<dbReference type="InterPro" id="IPR036396">
    <property type="entry name" value="Cyt_P450_sf"/>
</dbReference>
<dbReference type="SUPFAM" id="SSF48264">
    <property type="entry name" value="Cytochrome P450"/>
    <property type="match status" value="1"/>
</dbReference>
<feature type="region of interest" description="Disordered" evidence="9">
    <location>
        <begin position="1"/>
        <end position="42"/>
    </location>
</feature>
<dbReference type="PROSITE" id="PS00086">
    <property type="entry name" value="CYTOCHROME_P450"/>
    <property type="match status" value="1"/>
</dbReference>
<dbReference type="GO" id="GO:0016705">
    <property type="term" value="F:oxidoreductase activity, acting on paired donors, with incorporation or reduction of molecular oxygen"/>
    <property type="evidence" value="ECO:0007669"/>
    <property type="project" value="InterPro"/>
</dbReference>
<dbReference type="KEGG" id="nah:F5544_12945"/>
<keyword evidence="3 8" id="KW-0349">Heme</keyword>
<accession>A0A6G9YBD7</accession>
<reference evidence="10 11" key="1">
    <citation type="journal article" date="2019" name="ACS Chem. Biol.">
        <title>Identification and Mobilization of a Cryptic Antibiotic Biosynthesis Gene Locus from a Human-Pathogenic Nocardia Isolate.</title>
        <authorList>
            <person name="Herisse M."/>
            <person name="Ishida K."/>
            <person name="Porter J.L."/>
            <person name="Howden B."/>
            <person name="Hertweck C."/>
            <person name="Stinear T.P."/>
            <person name="Pidot S.J."/>
        </authorList>
    </citation>
    <scope>NUCLEOTIDE SEQUENCE [LARGE SCALE GENOMIC DNA]</scope>
    <source>
        <strain evidence="10 11">AUSMDU00012717</strain>
    </source>
</reference>
<keyword evidence="11" id="KW-1185">Reference proteome</keyword>
<dbReference type="EMBL" id="CP046172">
    <property type="protein sequence ID" value="QIS10478.1"/>
    <property type="molecule type" value="Genomic_DNA"/>
</dbReference>
<comment type="similarity">
    <text evidence="2 8">Belongs to the cytochrome P450 family.</text>
</comment>
<organism evidence="10 11">
    <name type="scientific">Nocardia arthritidis</name>
    <dbReference type="NCBI Taxonomy" id="228602"/>
    <lineage>
        <taxon>Bacteria</taxon>
        <taxon>Bacillati</taxon>
        <taxon>Actinomycetota</taxon>
        <taxon>Actinomycetes</taxon>
        <taxon>Mycobacteriales</taxon>
        <taxon>Nocardiaceae</taxon>
        <taxon>Nocardia</taxon>
    </lineage>
</organism>
<proteinExistence type="inferred from homology"/>
<comment type="cofactor">
    <cofactor evidence="1">
        <name>heme</name>
        <dbReference type="ChEBI" id="CHEBI:30413"/>
    </cofactor>
</comment>
<dbReference type="GO" id="GO:0004497">
    <property type="term" value="F:monooxygenase activity"/>
    <property type="evidence" value="ECO:0007669"/>
    <property type="project" value="UniProtKB-KW"/>
</dbReference>
<sequence length="404" mass="44667">MTTASRSGSEPVSVISGLPLDRQADRPFDPPAEQTRLREREPLVRMDFPDGHRGWLATDHATVRAVLADARFSSRSSLQHSPFEGIAPLELPPGTFIRYDPPEHTRFRKLLTGKFTVRRMRLLTERIEEFSAERLDALERRGGPVDLVTEFARPIPEMVICELLGVPRADHDRFRTLAAAKPGAPAKEVIQERLARFTDIGTYIRHLVVSKRERRTDDLLSDLTESDLTEDELAGVGGLLLVAGLDTTANMLALGTLALLRNPEQLALLRADPDLIDGAIEELLRYLSIAHTIGRAALADVEIAGKVIRAGETVLLSVQAADRDSTRFADPDTLDIRRNPVGHLAFGHGVHQCLGQQLARTEMRVAFPALLSRFPGLRLAVAPERIGFHGPFEIGGVRELPVTW</sequence>
<dbReference type="FunFam" id="1.10.630.10:FF:000018">
    <property type="entry name" value="Cytochrome P450 monooxygenase"/>
    <property type="match status" value="1"/>
</dbReference>
<dbReference type="PANTHER" id="PTHR46696">
    <property type="entry name" value="P450, PUTATIVE (EUROFUNG)-RELATED"/>
    <property type="match status" value="1"/>
</dbReference>
<evidence type="ECO:0000256" key="8">
    <source>
        <dbReference type="RuleBase" id="RU000461"/>
    </source>
</evidence>
<dbReference type="AlphaFoldDB" id="A0A6G9YBD7"/>
<dbReference type="InterPro" id="IPR017972">
    <property type="entry name" value="Cyt_P450_CS"/>
</dbReference>
<keyword evidence="4 8" id="KW-0479">Metal-binding</keyword>